<dbReference type="Pfam" id="PF02893">
    <property type="entry name" value="GRAM"/>
    <property type="match status" value="1"/>
</dbReference>
<dbReference type="SMART" id="SM00568">
    <property type="entry name" value="GRAM"/>
    <property type="match status" value="1"/>
</dbReference>
<comment type="subcellular location">
    <subcellularLocation>
        <location evidence="1">Membrane</location>
        <topology evidence="1">Single-pass membrane protein</topology>
    </subcellularLocation>
</comment>
<feature type="region of interest" description="Disordered" evidence="6">
    <location>
        <begin position="868"/>
        <end position="905"/>
    </location>
</feature>
<dbReference type="GO" id="GO:0032541">
    <property type="term" value="C:cortical endoplasmic reticulum"/>
    <property type="evidence" value="ECO:0007669"/>
    <property type="project" value="TreeGrafter"/>
</dbReference>
<comment type="caution">
    <text evidence="9">The sequence shown here is derived from an EMBL/GenBank/DDBJ whole genome shotgun (WGS) entry which is preliminary data.</text>
</comment>
<dbReference type="PROSITE" id="PS51778">
    <property type="entry name" value="VAST"/>
    <property type="match status" value="1"/>
</dbReference>
<evidence type="ECO:0000256" key="6">
    <source>
        <dbReference type="SAM" id="MobiDB-lite"/>
    </source>
</evidence>
<dbReference type="GO" id="GO:0032366">
    <property type="term" value="P:intracellular sterol transport"/>
    <property type="evidence" value="ECO:0007669"/>
    <property type="project" value="TreeGrafter"/>
</dbReference>
<dbReference type="PANTHER" id="PTHR23319">
    <property type="entry name" value="GRAM DOMAIN CONTAINING 1B, ISOFORM E"/>
    <property type="match status" value="1"/>
</dbReference>
<gene>
    <name evidence="9" type="ORF">TARUN_6832</name>
</gene>
<feature type="domain" description="VASt" evidence="8">
    <location>
        <begin position="715"/>
        <end position="869"/>
    </location>
</feature>
<dbReference type="PANTHER" id="PTHR23319:SF4">
    <property type="entry name" value="GRAM DOMAIN CONTAINING 1B, ISOFORM E"/>
    <property type="match status" value="1"/>
</dbReference>
<feature type="region of interest" description="Disordered" evidence="6">
    <location>
        <begin position="376"/>
        <end position="469"/>
    </location>
</feature>
<evidence type="ECO:0000256" key="4">
    <source>
        <dbReference type="ARBA" id="ARBA00022989"/>
    </source>
</evidence>
<feature type="region of interest" description="Disordered" evidence="6">
    <location>
        <begin position="299"/>
        <end position="364"/>
    </location>
</feature>
<dbReference type="InterPro" id="IPR004182">
    <property type="entry name" value="GRAM"/>
</dbReference>
<dbReference type="GO" id="GO:0005886">
    <property type="term" value="C:plasma membrane"/>
    <property type="evidence" value="ECO:0007669"/>
    <property type="project" value="TreeGrafter"/>
</dbReference>
<feature type="compositionally biased region" description="Low complexity" evidence="6">
    <location>
        <begin position="652"/>
        <end position="664"/>
    </location>
</feature>
<keyword evidence="10" id="KW-1185">Reference proteome</keyword>
<dbReference type="GO" id="GO:0120015">
    <property type="term" value="F:sterol transfer activity"/>
    <property type="evidence" value="ECO:0007669"/>
    <property type="project" value="TreeGrafter"/>
</dbReference>
<feature type="region of interest" description="Disordered" evidence="6">
    <location>
        <begin position="685"/>
        <end position="709"/>
    </location>
</feature>
<feature type="compositionally biased region" description="Basic and acidic residues" evidence="6">
    <location>
        <begin position="34"/>
        <end position="48"/>
    </location>
</feature>
<feature type="compositionally biased region" description="Basic and acidic residues" evidence="6">
    <location>
        <begin position="605"/>
        <end position="614"/>
    </location>
</feature>
<sequence length="1058" mass="113757">MESNNGGGGGGGLGKLLAKRRRRVKTGGPLDSDASGREDGREFSRESDDAASINLADDDDNDDRSFGSYESGGADADGESERSSSRPPLARSTTTSAQAGHLATSSPVVQVTDTDPQSERRPSLLSRRLRRGSSRSSSPNASKEALSEIAQLPEPPAAAKTTTSPEKHSIIPPSRIATLPARSSTSDDQFGPVIVNTPPTPVERTNPITLHLERKLPPVISEPASNGDGTTSSSSQGINTHRRSKSGSASIGPSKLSNITLAPLSPTPESGEAQTPSSAGFFSSMFSVAQNAASTISSNIQGGGIGIGGNKSRTNLASKPQSSPAASQAEIDRIEPPPSEPRSSDVMEKKESAAKTIGTGELSLSQLGIVETSAAMATQETSRFPDLNDTRARSESAPADSQTRGGDDILDESLGRPRSLYDSANGEQEQGASQSDQADKDDVQRKRGSSTATTNTVAPPAPGGTAPKLTGFAIASKKRNRDFHSLFKSVPDDDYLIEDYSCALQREILAHGRLYVSEGHLCFSSNILGWTTTLVMSFDEIVSVEKRSTALVFKNGLMISTLHAKHIFASFTSRDATYDLIVNIWKLGHPTLTSTLNGVRLEGTGGDKTEKLDVEAANLEPETPAGSDSEEGSDDDEDDFYDEEESDHAPEAQAADATAGGDTAKANRKVSGAVAPSAAVLDAAADGQSPAAGGGSFPGPATHAPTDCGDSETHYDKFLADEVIPAPLGKVFSMLFGEASAEWMGKWITENQKCFDLQMEDKKGMGPDNRTRAFTYIKPLNAPIGPKQTKCIVTETVDNLDFEKAASVSVVTQNPDVPSGNIFRVKTKYCLSWAENNATRTIEKNVNEGQAQYCKDLFVALKAAVSTRPRSSTNGNGAAKSKRKGKKSKALQSSTDSIDTSARAKKEEPNWGLLEPVRPILEPIADILKPILPGNIFHWLLVGLLLTTWFGFGFKPRNKSPASFEPDPSIYNPYRLAAYDEMWRREDSELWGWLEERVSLERLSVEKSNARKREADPRILEERLREERMDEREVQEAIRVTEEKLRVLREVMARSKLL</sequence>
<name>A0A395NH49_TRIAR</name>
<reference evidence="9 10" key="1">
    <citation type="journal article" date="2018" name="PLoS Pathog.">
        <title>Evolution of structural diversity of trichothecenes, a family of toxins produced by plant pathogenic and entomopathogenic fungi.</title>
        <authorList>
            <person name="Proctor R.H."/>
            <person name="McCormick S.P."/>
            <person name="Kim H.S."/>
            <person name="Cardoza R.E."/>
            <person name="Stanley A.M."/>
            <person name="Lindo L."/>
            <person name="Kelly A."/>
            <person name="Brown D.W."/>
            <person name="Lee T."/>
            <person name="Vaughan M.M."/>
            <person name="Alexander N.J."/>
            <person name="Busman M."/>
            <person name="Gutierrez S."/>
        </authorList>
    </citation>
    <scope>NUCLEOTIDE SEQUENCE [LARGE SCALE GENOMIC DNA]</scope>
    <source>
        <strain evidence="9 10">IBT 40837</strain>
    </source>
</reference>
<feature type="compositionally biased region" description="Basic residues" evidence="6">
    <location>
        <begin position="880"/>
        <end position="889"/>
    </location>
</feature>
<evidence type="ECO:0000313" key="9">
    <source>
        <dbReference type="EMBL" id="RFU75422.1"/>
    </source>
</evidence>
<feature type="compositionally biased region" description="Polar residues" evidence="6">
    <location>
        <begin position="425"/>
        <end position="436"/>
    </location>
</feature>
<dbReference type="EMBL" id="PXOA01000439">
    <property type="protein sequence ID" value="RFU75422.1"/>
    <property type="molecule type" value="Genomic_DNA"/>
</dbReference>
<dbReference type="Gene3D" id="2.30.29.30">
    <property type="entry name" value="Pleckstrin-homology domain (PH domain)/Phosphotyrosine-binding domain (PTB)"/>
    <property type="match status" value="1"/>
</dbReference>
<feature type="region of interest" description="Disordered" evidence="6">
    <location>
        <begin position="1"/>
        <end position="279"/>
    </location>
</feature>
<dbReference type="InterPro" id="IPR011993">
    <property type="entry name" value="PH-like_dom_sf"/>
</dbReference>
<keyword evidence="4 7" id="KW-1133">Transmembrane helix</keyword>
<dbReference type="GO" id="GO:0032934">
    <property type="term" value="F:sterol binding"/>
    <property type="evidence" value="ECO:0007669"/>
    <property type="project" value="TreeGrafter"/>
</dbReference>
<dbReference type="GO" id="GO:0005789">
    <property type="term" value="C:endoplasmic reticulum membrane"/>
    <property type="evidence" value="ECO:0007669"/>
    <property type="project" value="TreeGrafter"/>
</dbReference>
<dbReference type="Pfam" id="PF16016">
    <property type="entry name" value="VASt"/>
    <property type="match status" value="1"/>
</dbReference>
<accession>A0A395NH49</accession>
<proteinExistence type="inferred from homology"/>
<feature type="compositionally biased region" description="Gly residues" evidence="6">
    <location>
        <begin position="1"/>
        <end position="14"/>
    </location>
</feature>
<feature type="compositionally biased region" description="Low complexity" evidence="6">
    <location>
        <begin position="451"/>
        <end position="469"/>
    </location>
</feature>
<protein>
    <submittedName>
        <fullName evidence="9">Gram domain containing</fullName>
    </submittedName>
</protein>
<feature type="compositionally biased region" description="Acidic residues" evidence="6">
    <location>
        <begin position="628"/>
        <end position="646"/>
    </location>
</feature>
<feature type="region of interest" description="Disordered" evidence="6">
    <location>
        <begin position="603"/>
        <end position="664"/>
    </location>
</feature>
<evidence type="ECO:0000313" key="10">
    <source>
        <dbReference type="Proteomes" id="UP000266272"/>
    </source>
</evidence>
<keyword evidence="5 7" id="KW-0472">Membrane</keyword>
<dbReference type="CDD" id="cd13220">
    <property type="entry name" value="PH-GRAM_GRAMDC"/>
    <property type="match status" value="1"/>
</dbReference>
<feature type="compositionally biased region" description="Polar residues" evidence="6">
    <location>
        <begin position="91"/>
        <end position="115"/>
    </location>
</feature>
<feature type="compositionally biased region" description="Low complexity" evidence="6">
    <location>
        <begin position="317"/>
        <end position="329"/>
    </location>
</feature>
<feature type="transmembrane region" description="Helical" evidence="7">
    <location>
        <begin position="936"/>
        <end position="954"/>
    </location>
</feature>
<evidence type="ECO:0000259" key="8">
    <source>
        <dbReference type="PROSITE" id="PS51778"/>
    </source>
</evidence>
<comment type="similarity">
    <text evidence="2">Belongs to the YSP2 family.</text>
</comment>
<dbReference type="GO" id="GO:0005739">
    <property type="term" value="C:mitochondrion"/>
    <property type="evidence" value="ECO:0007669"/>
    <property type="project" value="TreeGrafter"/>
</dbReference>
<dbReference type="STRING" id="490622.A0A395NH49"/>
<dbReference type="GO" id="GO:0140268">
    <property type="term" value="C:endoplasmic reticulum-plasma membrane contact site"/>
    <property type="evidence" value="ECO:0007669"/>
    <property type="project" value="TreeGrafter"/>
</dbReference>
<evidence type="ECO:0000256" key="7">
    <source>
        <dbReference type="SAM" id="Phobius"/>
    </source>
</evidence>
<dbReference type="InterPro" id="IPR051482">
    <property type="entry name" value="Cholesterol_transport"/>
</dbReference>
<feature type="compositionally biased region" description="Basic and acidic residues" evidence="6">
    <location>
        <begin position="342"/>
        <end position="353"/>
    </location>
</feature>
<dbReference type="OrthoDB" id="2162691at2759"/>
<organism evidence="9 10">
    <name type="scientific">Trichoderma arundinaceum</name>
    <dbReference type="NCBI Taxonomy" id="490622"/>
    <lineage>
        <taxon>Eukaryota</taxon>
        <taxon>Fungi</taxon>
        <taxon>Dikarya</taxon>
        <taxon>Ascomycota</taxon>
        <taxon>Pezizomycotina</taxon>
        <taxon>Sordariomycetes</taxon>
        <taxon>Hypocreomycetidae</taxon>
        <taxon>Hypocreales</taxon>
        <taxon>Hypocreaceae</taxon>
        <taxon>Trichoderma</taxon>
    </lineage>
</organism>
<evidence type="ECO:0000256" key="1">
    <source>
        <dbReference type="ARBA" id="ARBA00004167"/>
    </source>
</evidence>
<feature type="compositionally biased region" description="Polar residues" evidence="6">
    <location>
        <begin position="246"/>
        <end position="260"/>
    </location>
</feature>
<feature type="compositionally biased region" description="Polar residues" evidence="6">
    <location>
        <begin position="223"/>
        <end position="239"/>
    </location>
</feature>
<evidence type="ECO:0000256" key="2">
    <source>
        <dbReference type="ARBA" id="ARBA00006582"/>
    </source>
</evidence>
<feature type="compositionally biased region" description="Polar residues" evidence="6">
    <location>
        <begin position="891"/>
        <end position="900"/>
    </location>
</feature>
<evidence type="ECO:0000256" key="5">
    <source>
        <dbReference type="ARBA" id="ARBA00023136"/>
    </source>
</evidence>
<dbReference type="Proteomes" id="UP000266272">
    <property type="component" value="Unassembled WGS sequence"/>
</dbReference>
<evidence type="ECO:0000256" key="3">
    <source>
        <dbReference type="ARBA" id="ARBA00022692"/>
    </source>
</evidence>
<dbReference type="AlphaFoldDB" id="A0A395NH49"/>
<dbReference type="InterPro" id="IPR031968">
    <property type="entry name" value="VASt"/>
</dbReference>
<keyword evidence="3 7" id="KW-0812">Transmembrane</keyword>